<dbReference type="InterPro" id="IPR036879">
    <property type="entry name" value="TF_MADSbox_sf"/>
</dbReference>
<dbReference type="PRINTS" id="PR00404">
    <property type="entry name" value="MADSDOMAIN"/>
</dbReference>
<name>A0A1D1YRA1_9ARAE</name>
<evidence type="ECO:0000256" key="4">
    <source>
        <dbReference type="ARBA" id="ARBA00023163"/>
    </source>
</evidence>
<feature type="region of interest" description="Disordered" evidence="6">
    <location>
        <begin position="67"/>
        <end position="88"/>
    </location>
</feature>
<keyword evidence="3" id="KW-0238">DNA-binding</keyword>
<evidence type="ECO:0000313" key="8">
    <source>
        <dbReference type="EMBL" id="JAT57146.1"/>
    </source>
</evidence>
<dbReference type="CDD" id="cd00120">
    <property type="entry name" value="MADS"/>
    <property type="match status" value="1"/>
</dbReference>
<evidence type="ECO:0000256" key="2">
    <source>
        <dbReference type="ARBA" id="ARBA00023015"/>
    </source>
</evidence>
<evidence type="ECO:0000259" key="7">
    <source>
        <dbReference type="PROSITE" id="PS50066"/>
    </source>
</evidence>
<dbReference type="GO" id="GO:0046983">
    <property type="term" value="F:protein dimerization activity"/>
    <property type="evidence" value="ECO:0007669"/>
    <property type="project" value="InterPro"/>
</dbReference>
<keyword evidence="2" id="KW-0805">Transcription regulation</keyword>
<dbReference type="PROSITE" id="PS50066">
    <property type="entry name" value="MADS_BOX_2"/>
    <property type="match status" value="1"/>
</dbReference>
<protein>
    <submittedName>
        <fullName evidence="8">MADS-box transcription factor 14</fullName>
    </submittedName>
</protein>
<sequence length="233" mass="25609">MNAKARRLSLWRRGRGVRKKAAELALLCDASMCLIHFDQEGRLHALPDDPAQLNAVLRRYLRAGKAKQRRDGVEKTAEGDREGKAGLGDRRLDAMRPTELGELTLKLKAKAREVADRIALLKGGHGTRQYEGVLKAKAREEADRIAPLNGGHSTRGSAVSSSASLHGRLYLDGTPYLPEDLQMSIAGYGGIRLDEGSRIIKVVPSYKLYRDGTPCLPDHLQMMSTSKNVDGEI</sequence>
<evidence type="ECO:0000256" key="5">
    <source>
        <dbReference type="ARBA" id="ARBA00023242"/>
    </source>
</evidence>
<evidence type="ECO:0000256" key="3">
    <source>
        <dbReference type="ARBA" id="ARBA00023125"/>
    </source>
</evidence>
<proteinExistence type="predicted"/>
<dbReference type="GO" id="GO:0003677">
    <property type="term" value="F:DNA binding"/>
    <property type="evidence" value="ECO:0007669"/>
    <property type="project" value="UniProtKB-KW"/>
</dbReference>
<keyword evidence="4" id="KW-0804">Transcription</keyword>
<keyword evidence="5" id="KW-0539">Nucleus</keyword>
<comment type="subcellular location">
    <subcellularLocation>
        <location evidence="1">Nucleus</location>
    </subcellularLocation>
</comment>
<feature type="domain" description="MADS-box" evidence="7">
    <location>
        <begin position="1"/>
        <end position="50"/>
    </location>
</feature>
<dbReference type="AlphaFoldDB" id="A0A1D1YRA1"/>
<accession>A0A1D1YRA1</accession>
<dbReference type="GO" id="GO:0005634">
    <property type="term" value="C:nucleus"/>
    <property type="evidence" value="ECO:0007669"/>
    <property type="project" value="UniProtKB-SubCell"/>
</dbReference>
<evidence type="ECO:0000256" key="1">
    <source>
        <dbReference type="ARBA" id="ARBA00004123"/>
    </source>
</evidence>
<feature type="compositionally biased region" description="Basic and acidic residues" evidence="6">
    <location>
        <begin position="69"/>
        <end position="88"/>
    </location>
</feature>
<dbReference type="Pfam" id="PF00319">
    <property type="entry name" value="SRF-TF"/>
    <property type="match status" value="1"/>
</dbReference>
<dbReference type="InterPro" id="IPR002100">
    <property type="entry name" value="TF_MADSbox"/>
</dbReference>
<dbReference type="Gene3D" id="3.40.1810.10">
    <property type="entry name" value="Transcription factor, MADS-box"/>
    <property type="match status" value="1"/>
</dbReference>
<gene>
    <name evidence="8" type="primary">MADS14</name>
    <name evidence="8" type="ORF">g.4209</name>
</gene>
<dbReference type="SUPFAM" id="SSF55455">
    <property type="entry name" value="SRF-like"/>
    <property type="match status" value="1"/>
</dbReference>
<reference evidence="8" key="1">
    <citation type="submission" date="2015-07" db="EMBL/GenBank/DDBJ databases">
        <title>Transcriptome Assembly of Anthurium amnicola.</title>
        <authorList>
            <person name="Suzuki J."/>
        </authorList>
    </citation>
    <scope>NUCLEOTIDE SEQUENCE</scope>
</reference>
<organism evidence="8">
    <name type="scientific">Anthurium amnicola</name>
    <dbReference type="NCBI Taxonomy" id="1678845"/>
    <lineage>
        <taxon>Eukaryota</taxon>
        <taxon>Viridiplantae</taxon>
        <taxon>Streptophyta</taxon>
        <taxon>Embryophyta</taxon>
        <taxon>Tracheophyta</taxon>
        <taxon>Spermatophyta</taxon>
        <taxon>Magnoliopsida</taxon>
        <taxon>Liliopsida</taxon>
        <taxon>Araceae</taxon>
        <taxon>Pothoideae</taxon>
        <taxon>Potheae</taxon>
        <taxon>Anthurium</taxon>
    </lineage>
</organism>
<evidence type="ECO:0000256" key="6">
    <source>
        <dbReference type="SAM" id="MobiDB-lite"/>
    </source>
</evidence>
<dbReference type="EMBL" id="GDJX01010790">
    <property type="protein sequence ID" value="JAT57146.1"/>
    <property type="molecule type" value="Transcribed_RNA"/>
</dbReference>